<comment type="subcellular location">
    <subcellularLocation>
        <location evidence="1">Cytoplasm</location>
        <location evidence="1">Cytoskeleton</location>
        <location evidence="1">Cilium basal body</location>
    </subcellularLocation>
    <subcellularLocation>
        <location evidence="2">Cytoplasm</location>
        <location evidence="2">Cytoskeleton</location>
        <location evidence="2">Microtubule organizing center</location>
        <location evidence="2">Centrosome</location>
    </subcellularLocation>
</comment>
<evidence type="ECO:0000256" key="9">
    <source>
        <dbReference type="SAM" id="MobiDB-lite"/>
    </source>
</evidence>
<evidence type="ECO:0000313" key="11">
    <source>
        <dbReference type="Proteomes" id="UP001176940"/>
    </source>
</evidence>
<dbReference type="PANTHER" id="PTHR18879:SF20">
    <property type="entry name" value="CENTROSOMAL PROTEIN OF 290 KDA"/>
    <property type="match status" value="1"/>
</dbReference>
<feature type="non-terminal residue" evidence="10">
    <location>
        <position position="327"/>
    </location>
</feature>
<accession>A0ABN9KSQ2</accession>
<evidence type="ECO:0000256" key="4">
    <source>
        <dbReference type="ARBA" id="ARBA00022794"/>
    </source>
</evidence>
<feature type="coiled-coil region" evidence="8">
    <location>
        <begin position="298"/>
        <end position="325"/>
    </location>
</feature>
<keyword evidence="3" id="KW-0963">Cytoplasm</keyword>
<name>A0ABN9KSQ2_9NEOB</name>
<keyword evidence="7" id="KW-0966">Cell projection</keyword>
<protein>
    <submittedName>
        <fullName evidence="10">Uncharacterized protein</fullName>
    </submittedName>
</protein>
<sequence length="327" mass="38230">MAPPKKYTNDNERKAAKAQRRRQQRANESPEEQQHQLEENSMLEVKRHKSEAEELRARLSEMEKEINYLNAELEVQKEANTRAPTATMKNLVERLKSQVSHKEKQQKETRALGISCFALSKALLALRAEMTAHAEQQIISTAAQKEENLNIQQIVDRQTKDLKARNEDLHEQLLKLKETLRSSKARENSLTEDLGNLNQEMRGKQKILNKLHKEKEEAEKENEEMKKRLKRLVSSVQSKSDVESKQSLIDELHRKVKRLEVELEKKTEEAERKPAQEDKGAKQEIIRWEEGKKWQSKIEGIRAKLREKDKEVETLTKQLTTLKDLYS</sequence>
<reference evidence="10" key="1">
    <citation type="submission" date="2023-07" db="EMBL/GenBank/DDBJ databases">
        <authorList>
            <person name="Stuckert A."/>
        </authorList>
    </citation>
    <scope>NUCLEOTIDE SEQUENCE</scope>
</reference>
<evidence type="ECO:0000256" key="8">
    <source>
        <dbReference type="SAM" id="Coils"/>
    </source>
</evidence>
<comment type="caution">
    <text evidence="10">The sequence shown here is derived from an EMBL/GenBank/DDBJ whole genome shotgun (WGS) entry which is preliminary data.</text>
</comment>
<keyword evidence="5 8" id="KW-0175">Coiled coil</keyword>
<evidence type="ECO:0000256" key="1">
    <source>
        <dbReference type="ARBA" id="ARBA00004120"/>
    </source>
</evidence>
<evidence type="ECO:0000256" key="5">
    <source>
        <dbReference type="ARBA" id="ARBA00023054"/>
    </source>
</evidence>
<dbReference type="EMBL" id="CAUEEQ010002292">
    <property type="protein sequence ID" value="CAJ0922428.1"/>
    <property type="molecule type" value="Genomic_DNA"/>
</dbReference>
<keyword evidence="4" id="KW-0970">Cilium biogenesis/degradation</keyword>
<gene>
    <name evidence="10" type="ORF">RIMI_LOCUS1740202</name>
</gene>
<feature type="region of interest" description="Disordered" evidence="9">
    <location>
        <begin position="1"/>
        <end position="52"/>
    </location>
</feature>
<evidence type="ECO:0000256" key="3">
    <source>
        <dbReference type="ARBA" id="ARBA00022490"/>
    </source>
</evidence>
<evidence type="ECO:0000256" key="2">
    <source>
        <dbReference type="ARBA" id="ARBA00004300"/>
    </source>
</evidence>
<keyword evidence="6" id="KW-0206">Cytoskeleton</keyword>
<feature type="region of interest" description="Disordered" evidence="9">
    <location>
        <begin position="263"/>
        <end position="284"/>
    </location>
</feature>
<dbReference type="PANTHER" id="PTHR18879">
    <property type="entry name" value="CENTROSOMAL PROTEIN OF 290 KDA"/>
    <property type="match status" value="1"/>
</dbReference>
<evidence type="ECO:0000256" key="7">
    <source>
        <dbReference type="ARBA" id="ARBA00023273"/>
    </source>
</evidence>
<organism evidence="10 11">
    <name type="scientific">Ranitomeya imitator</name>
    <name type="common">mimic poison frog</name>
    <dbReference type="NCBI Taxonomy" id="111125"/>
    <lineage>
        <taxon>Eukaryota</taxon>
        <taxon>Metazoa</taxon>
        <taxon>Chordata</taxon>
        <taxon>Craniata</taxon>
        <taxon>Vertebrata</taxon>
        <taxon>Euteleostomi</taxon>
        <taxon>Amphibia</taxon>
        <taxon>Batrachia</taxon>
        <taxon>Anura</taxon>
        <taxon>Neobatrachia</taxon>
        <taxon>Hyloidea</taxon>
        <taxon>Dendrobatidae</taxon>
        <taxon>Dendrobatinae</taxon>
        <taxon>Ranitomeya</taxon>
    </lineage>
</organism>
<evidence type="ECO:0000313" key="10">
    <source>
        <dbReference type="EMBL" id="CAJ0922428.1"/>
    </source>
</evidence>
<keyword evidence="11" id="KW-1185">Reference proteome</keyword>
<dbReference type="InterPro" id="IPR026201">
    <property type="entry name" value="Cep290"/>
</dbReference>
<evidence type="ECO:0000256" key="6">
    <source>
        <dbReference type="ARBA" id="ARBA00023212"/>
    </source>
</evidence>
<dbReference type="Proteomes" id="UP001176940">
    <property type="component" value="Unassembled WGS sequence"/>
</dbReference>
<proteinExistence type="predicted"/>